<evidence type="ECO:0000256" key="3">
    <source>
        <dbReference type="ARBA" id="ARBA00023082"/>
    </source>
</evidence>
<evidence type="ECO:0000256" key="5">
    <source>
        <dbReference type="ARBA" id="ARBA00023163"/>
    </source>
</evidence>
<proteinExistence type="inferred from homology"/>
<dbReference type="NCBIfam" id="TIGR02937">
    <property type="entry name" value="sigma70-ECF"/>
    <property type="match status" value="1"/>
</dbReference>
<evidence type="ECO:0000256" key="2">
    <source>
        <dbReference type="ARBA" id="ARBA00023015"/>
    </source>
</evidence>
<evidence type="ECO:0000256" key="4">
    <source>
        <dbReference type="ARBA" id="ARBA00023125"/>
    </source>
</evidence>
<dbReference type="Pfam" id="PF04542">
    <property type="entry name" value="Sigma70_r2"/>
    <property type="match status" value="1"/>
</dbReference>
<feature type="domain" description="RNA polymerase sigma-70 region 2" evidence="6">
    <location>
        <begin position="14"/>
        <end position="74"/>
    </location>
</feature>
<dbReference type="SUPFAM" id="SSF88946">
    <property type="entry name" value="Sigma2 domain of RNA polymerase sigma factors"/>
    <property type="match status" value="1"/>
</dbReference>
<keyword evidence="5" id="KW-0804">Transcription</keyword>
<comment type="similarity">
    <text evidence="1">Belongs to the sigma-70 factor family. ECF subfamily.</text>
</comment>
<dbReference type="AlphaFoldDB" id="A0A3B0U960"/>
<dbReference type="InterPro" id="IPR039425">
    <property type="entry name" value="RNA_pol_sigma-70-like"/>
</dbReference>
<dbReference type="GO" id="GO:0016987">
    <property type="term" value="F:sigma factor activity"/>
    <property type="evidence" value="ECO:0007669"/>
    <property type="project" value="UniProtKB-KW"/>
</dbReference>
<feature type="domain" description="RNA polymerase sigma factor 70 region 4 type 2" evidence="7">
    <location>
        <begin position="105"/>
        <end position="156"/>
    </location>
</feature>
<protein>
    <submittedName>
        <fullName evidence="8">RNA polymerase ECF-type sigma factor</fullName>
    </submittedName>
</protein>
<dbReference type="SUPFAM" id="SSF88659">
    <property type="entry name" value="Sigma3 and sigma4 domains of RNA polymerase sigma factors"/>
    <property type="match status" value="1"/>
</dbReference>
<keyword evidence="3" id="KW-0731">Sigma factor</keyword>
<dbReference type="InterPro" id="IPR013249">
    <property type="entry name" value="RNA_pol_sigma70_r4_t2"/>
</dbReference>
<organism evidence="8">
    <name type="scientific">hydrothermal vent metagenome</name>
    <dbReference type="NCBI Taxonomy" id="652676"/>
    <lineage>
        <taxon>unclassified sequences</taxon>
        <taxon>metagenomes</taxon>
        <taxon>ecological metagenomes</taxon>
    </lineage>
</organism>
<keyword evidence="4" id="KW-0238">DNA-binding</keyword>
<dbReference type="InterPro" id="IPR013325">
    <property type="entry name" value="RNA_pol_sigma_r2"/>
</dbReference>
<evidence type="ECO:0000259" key="6">
    <source>
        <dbReference type="Pfam" id="PF04542"/>
    </source>
</evidence>
<dbReference type="InterPro" id="IPR013324">
    <property type="entry name" value="RNA_pol_sigma_r3/r4-like"/>
</dbReference>
<sequence length="169" mass="19936">MSLESFKTRVLPVKDKLFRYTLRILKNEDEAKDVVQETFIKVWNKRDEMDKLENMEAWCVRVARNLALDKLKSKHNNSVDIDNAYDLQTSNQSPYSSAEQSDTMRSIHHFINQLPDMQKQIIQLRDIDGFSYQEISDILKQNLNTVKVNLFRARKQVREQLIQVNAYGL</sequence>
<keyword evidence="2" id="KW-0805">Transcription regulation</keyword>
<dbReference type="PANTHER" id="PTHR43133:SF8">
    <property type="entry name" value="RNA POLYMERASE SIGMA FACTOR HI_1459-RELATED"/>
    <property type="match status" value="1"/>
</dbReference>
<dbReference type="InterPro" id="IPR036388">
    <property type="entry name" value="WH-like_DNA-bd_sf"/>
</dbReference>
<dbReference type="EMBL" id="UOES01000247">
    <property type="protein sequence ID" value="VAW27485.1"/>
    <property type="molecule type" value="Genomic_DNA"/>
</dbReference>
<dbReference type="CDD" id="cd06171">
    <property type="entry name" value="Sigma70_r4"/>
    <property type="match status" value="1"/>
</dbReference>
<dbReference type="Gene3D" id="1.10.10.10">
    <property type="entry name" value="Winged helix-like DNA-binding domain superfamily/Winged helix DNA-binding domain"/>
    <property type="match status" value="1"/>
</dbReference>
<dbReference type="Gene3D" id="1.10.1740.10">
    <property type="match status" value="1"/>
</dbReference>
<evidence type="ECO:0000259" key="7">
    <source>
        <dbReference type="Pfam" id="PF08281"/>
    </source>
</evidence>
<dbReference type="GO" id="GO:0003677">
    <property type="term" value="F:DNA binding"/>
    <property type="evidence" value="ECO:0007669"/>
    <property type="project" value="UniProtKB-KW"/>
</dbReference>
<evidence type="ECO:0000256" key="1">
    <source>
        <dbReference type="ARBA" id="ARBA00010641"/>
    </source>
</evidence>
<gene>
    <name evidence="8" type="ORF">MNBD_BACTEROID06-1572</name>
</gene>
<dbReference type="InterPro" id="IPR007627">
    <property type="entry name" value="RNA_pol_sigma70_r2"/>
</dbReference>
<name>A0A3B0U960_9ZZZZ</name>
<dbReference type="InterPro" id="IPR014284">
    <property type="entry name" value="RNA_pol_sigma-70_dom"/>
</dbReference>
<dbReference type="PANTHER" id="PTHR43133">
    <property type="entry name" value="RNA POLYMERASE ECF-TYPE SIGMA FACTO"/>
    <property type="match status" value="1"/>
</dbReference>
<dbReference type="Pfam" id="PF08281">
    <property type="entry name" value="Sigma70_r4_2"/>
    <property type="match status" value="1"/>
</dbReference>
<reference evidence="8" key="1">
    <citation type="submission" date="2018-06" db="EMBL/GenBank/DDBJ databases">
        <authorList>
            <person name="Zhirakovskaya E."/>
        </authorList>
    </citation>
    <scope>NUCLEOTIDE SEQUENCE</scope>
</reference>
<dbReference type="GO" id="GO:0006352">
    <property type="term" value="P:DNA-templated transcription initiation"/>
    <property type="evidence" value="ECO:0007669"/>
    <property type="project" value="InterPro"/>
</dbReference>
<evidence type="ECO:0000313" key="8">
    <source>
        <dbReference type="EMBL" id="VAW27485.1"/>
    </source>
</evidence>
<accession>A0A3B0U960</accession>